<keyword evidence="16" id="KW-1185">Reference proteome</keyword>
<feature type="domain" description="Four-carbon acid sugar kinase nucleotide binding" evidence="14">
    <location>
        <begin position="284"/>
        <end position="438"/>
    </location>
</feature>
<evidence type="ECO:0000256" key="5">
    <source>
        <dbReference type="ARBA" id="ARBA00022840"/>
    </source>
</evidence>
<dbReference type="Gene3D" id="3.40.980.20">
    <property type="entry name" value="Four-carbon acid sugar kinase, nucleotide binding domain"/>
    <property type="match status" value="1"/>
</dbReference>
<keyword evidence="6" id="KW-0119">Carbohydrate metabolism</keyword>
<evidence type="ECO:0000256" key="4">
    <source>
        <dbReference type="ARBA" id="ARBA00022777"/>
    </source>
</evidence>
<feature type="domain" description="Four-carbon acid sugar kinase N-terminal" evidence="13">
    <location>
        <begin position="34"/>
        <end position="261"/>
    </location>
</feature>
<dbReference type="Pfam" id="PF07005">
    <property type="entry name" value="SBD_N"/>
    <property type="match status" value="1"/>
</dbReference>
<comment type="catalytic activity">
    <reaction evidence="8">
        <text>3-dehydro-D-erythronate + ATP = 3-dehydro-4-O-phospho-D-erythronate + ADP + H(+)</text>
        <dbReference type="Rhea" id="RHEA:52556"/>
        <dbReference type="ChEBI" id="CHEBI:15378"/>
        <dbReference type="ChEBI" id="CHEBI:30616"/>
        <dbReference type="ChEBI" id="CHEBI:57958"/>
        <dbReference type="ChEBI" id="CHEBI:136593"/>
        <dbReference type="ChEBI" id="CHEBI:456216"/>
        <dbReference type="EC" id="2.7.1.217"/>
    </reaction>
</comment>
<dbReference type="InterPro" id="IPR050007">
    <property type="entry name" value="OtnK"/>
</dbReference>
<dbReference type="Proteomes" id="UP000719942">
    <property type="component" value="Unassembled WGS sequence"/>
</dbReference>
<dbReference type="GO" id="GO:0016301">
    <property type="term" value="F:kinase activity"/>
    <property type="evidence" value="ECO:0007669"/>
    <property type="project" value="UniProtKB-KW"/>
</dbReference>
<dbReference type="InterPro" id="IPR042213">
    <property type="entry name" value="NBD_C_sf"/>
</dbReference>
<evidence type="ECO:0000256" key="9">
    <source>
        <dbReference type="ARBA" id="ARBA00037335"/>
    </source>
</evidence>
<keyword evidence="5" id="KW-0067">ATP-binding</keyword>
<organism evidence="15 16">
    <name type="scientific">Caproiciproducens faecalis</name>
    <dbReference type="NCBI Taxonomy" id="2820301"/>
    <lineage>
        <taxon>Bacteria</taxon>
        <taxon>Bacillati</taxon>
        <taxon>Bacillota</taxon>
        <taxon>Clostridia</taxon>
        <taxon>Eubacteriales</taxon>
        <taxon>Acutalibacteraceae</taxon>
        <taxon>Caproiciproducens</taxon>
    </lineage>
</organism>
<dbReference type="InterPro" id="IPR031475">
    <property type="entry name" value="NBD_C"/>
</dbReference>
<evidence type="ECO:0000256" key="7">
    <source>
        <dbReference type="ARBA" id="ARBA00035898"/>
    </source>
</evidence>
<dbReference type="Gene3D" id="3.40.50.10840">
    <property type="entry name" value="Putative sugar-binding, N-terminal domain"/>
    <property type="match status" value="1"/>
</dbReference>
<evidence type="ECO:0000256" key="8">
    <source>
        <dbReference type="ARBA" id="ARBA00036346"/>
    </source>
</evidence>
<evidence type="ECO:0000256" key="12">
    <source>
        <dbReference type="ARBA" id="ARBA00041377"/>
    </source>
</evidence>
<evidence type="ECO:0000256" key="10">
    <source>
        <dbReference type="ARBA" id="ARBA00039095"/>
    </source>
</evidence>
<dbReference type="SUPFAM" id="SSF142764">
    <property type="entry name" value="YgbK-like"/>
    <property type="match status" value="1"/>
</dbReference>
<evidence type="ECO:0000256" key="11">
    <source>
        <dbReference type="ARBA" id="ARBA00039461"/>
    </source>
</evidence>
<dbReference type="NCBIfam" id="NF043035">
    <property type="entry name" value="OxoTetrKin"/>
    <property type="match status" value="1"/>
</dbReference>
<evidence type="ECO:0000259" key="14">
    <source>
        <dbReference type="Pfam" id="PF17042"/>
    </source>
</evidence>
<evidence type="ECO:0000313" key="16">
    <source>
        <dbReference type="Proteomes" id="UP000719942"/>
    </source>
</evidence>
<dbReference type="InterPro" id="IPR037051">
    <property type="entry name" value="4-carb_acid_sugar_kinase_N_sf"/>
</dbReference>
<comment type="function">
    <text evidence="9">Catalyzes the ATP-dependent phosphorylation of 3-oxo-tetronate to 3-oxo-tetronate 4-phosphate.</text>
</comment>
<keyword evidence="2" id="KW-0808">Transferase</keyword>
<dbReference type="InterPro" id="IPR010737">
    <property type="entry name" value="4-carb_acid_sugar_kinase_N"/>
</dbReference>
<evidence type="ECO:0000256" key="1">
    <source>
        <dbReference type="ARBA" id="ARBA00005715"/>
    </source>
</evidence>
<keyword evidence="4 15" id="KW-0418">Kinase</keyword>
<protein>
    <recommendedName>
        <fullName evidence="11">3-oxo-tetronate kinase</fullName>
        <ecNumber evidence="10">2.7.1.217</ecNumber>
    </recommendedName>
    <alternativeName>
        <fullName evidence="12">3-dehydrotetronate 4-kinase</fullName>
    </alternativeName>
</protein>
<dbReference type="EMBL" id="JAGFNZ010000001">
    <property type="protein sequence ID" value="MBW7571517.1"/>
    <property type="molecule type" value="Genomic_DNA"/>
</dbReference>
<keyword evidence="3" id="KW-0547">Nucleotide-binding</keyword>
<reference evidence="15 16" key="1">
    <citation type="submission" date="2021-03" db="EMBL/GenBank/DDBJ databases">
        <title>Caproiciproducens sp. nov. isolated from feces of cow.</title>
        <authorList>
            <person name="Choi J.-Y."/>
        </authorList>
    </citation>
    <scope>NUCLEOTIDE SEQUENCE [LARGE SCALE GENOMIC DNA]</scope>
    <source>
        <strain evidence="15 16">AGMB10547</strain>
    </source>
</reference>
<sequence length="451" mass="49378">MCKRPAYGQQLICRLFFKFEIPEEQKVEQNIRFGCIADDFTGASDAASFLVKGGANTLLFSGVPADDTMIPEGTDAVVIALKTRTEETKKAVEESLHALQWLISKNTMQFYVKYCSTFDSTPKGNIGPICDAFLQMLDVSYTLLCPSLPVNKRTVQSGHLLVDQIPLNETHMRHHPLTPMWDSYLPNLMRGQSEYPCVVFDEAFMKGDRNTIFQEIDRLQEMHERFYLIPEYQTDEDAKRIVELFGSLKLLTGGSGLMEELGKKISGGFSSGSSADDHIGGKALMMAGSCSVATQAQVQHFLSGGGYGIMLSPSKLLSGEQTAAAVWEEILRSGRNEVLVYSSGSYGERDSSEGANEAEADVLERTMAELAKRAVRGGFGRMIVAGGETSGAVTKALGYNAYRIGESIAPGVPVMTPLSAPDKRIVLKSGNFGQEDFFERTLLMTGVTQDE</sequence>
<comment type="similarity">
    <text evidence="1">Belongs to the four-carbon acid sugar kinase family.</text>
</comment>
<accession>A0ABS7DKB0</accession>
<name>A0ABS7DKB0_9FIRM</name>
<dbReference type="EC" id="2.7.1.217" evidence="10"/>
<evidence type="ECO:0000259" key="13">
    <source>
        <dbReference type="Pfam" id="PF07005"/>
    </source>
</evidence>
<dbReference type="Pfam" id="PF17042">
    <property type="entry name" value="NBD_C"/>
    <property type="match status" value="1"/>
</dbReference>
<evidence type="ECO:0000256" key="3">
    <source>
        <dbReference type="ARBA" id="ARBA00022741"/>
    </source>
</evidence>
<evidence type="ECO:0000256" key="2">
    <source>
        <dbReference type="ARBA" id="ARBA00022679"/>
    </source>
</evidence>
<comment type="catalytic activity">
    <reaction evidence="7">
        <text>3-dehydro-L-erythronate + ATP = 3-dehydro-4-O-phospho-L-erythronate + ADP + H(+)</text>
        <dbReference type="Rhea" id="RHEA:52552"/>
        <dbReference type="ChEBI" id="CHEBI:15378"/>
        <dbReference type="ChEBI" id="CHEBI:30616"/>
        <dbReference type="ChEBI" id="CHEBI:136592"/>
        <dbReference type="ChEBI" id="CHEBI:136670"/>
        <dbReference type="ChEBI" id="CHEBI:456216"/>
        <dbReference type="EC" id="2.7.1.217"/>
    </reaction>
</comment>
<comment type="caution">
    <text evidence="15">The sequence shown here is derived from an EMBL/GenBank/DDBJ whole genome shotgun (WGS) entry which is preliminary data.</text>
</comment>
<evidence type="ECO:0000313" key="15">
    <source>
        <dbReference type="EMBL" id="MBW7571517.1"/>
    </source>
</evidence>
<gene>
    <name evidence="15" type="ORF">J5W02_01710</name>
</gene>
<proteinExistence type="inferred from homology"/>
<evidence type="ECO:0000256" key="6">
    <source>
        <dbReference type="ARBA" id="ARBA00023277"/>
    </source>
</evidence>